<protein>
    <submittedName>
        <fullName evidence="1">Uncharacterized protein</fullName>
    </submittedName>
</protein>
<accession>A0A015SLC4</accession>
<evidence type="ECO:0000313" key="2">
    <source>
        <dbReference type="Proteomes" id="UP000020529"/>
    </source>
</evidence>
<dbReference type="AlphaFoldDB" id="A0A015SLC4"/>
<dbReference type="Proteomes" id="UP000020529">
    <property type="component" value="Unassembled WGS sequence"/>
</dbReference>
<dbReference type="PATRIC" id="fig|1339315.3.peg.3909"/>
<organism evidence="1 2">
    <name type="scientific">Bacteroides fragilis str. 3988T(B)14</name>
    <dbReference type="NCBI Taxonomy" id="1339315"/>
    <lineage>
        <taxon>Bacteria</taxon>
        <taxon>Pseudomonadati</taxon>
        <taxon>Bacteroidota</taxon>
        <taxon>Bacteroidia</taxon>
        <taxon>Bacteroidales</taxon>
        <taxon>Bacteroidaceae</taxon>
        <taxon>Bacteroides</taxon>
    </lineage>
</organism>
<dbReference type="EMBL" id="JGCY01000382">
    <property type="protein sequence ID" value="EXY73024.1"/>
    <property type="molecule type" value="Genomic_DNA"/>
</dbReference>
<name>A0A015SLC4_BACFG</name>
<proteinExistence type="predicted"/>
<evidence type="ECO:0000313" key="1">
    <source>
        <dbReference type="EMBL" id="EXY73024.1"/>
    </source>
</evidence>
<comment type="caution">
    <text evidence="1">The sequence shown here is derived from an EMBL/GenBank/DDBJ whole genome shotgun (WGS) entry which is preliminary data.</text>
</comment>
<reference evidence="1 2" key="1">
    <citation type="submission" date="2014-02" db="EMBL/GenBank/DDBJ databases">
        <authorList>
            <person name="Sears C."/>
            <person name="Carroll K."/>
            <person name="Sack B.R."/>
            <person name="Qadri F."/>
            <person name="Myers L.L."/>
            <person name="Chung G.-T."/>
            <person name="Escheverria P."/>
            <person name="Fraser C.M."/>
            <person name="Sadzewicz L."/>
            <person name="Shefchek K.A."/>
            <person name="Tallon L."/>
            <person name="Das S.P."/>
            <person name="Daugherty S."/>
            <person name="Mongodin E.F."/>
        </authorList>
    </citation>
    <scope>NUCLEOTIDE SEQUENCE [LARGE SCALE GENOMIC DNA]</scope>
    <source>
        <strain evidence="2">3988T(B)14</strain>
    </source>
</reference>
<gene>
    <name evidence="1" type="ORF">M124_3243</name>
</gene>
<sequence>MATAGERCGVYHADRLPSCTPYSILSVEAKIRIDYFHAGGLNKLQPAFVFYL</sequence>